<dbReference type="SUPFAM" id="SSF56024">
    <property type="entry name" value="Phospholipase D/nuclease"/>
    <property type="match status" value="2"/>
</dbReference>
<evidence type="ECO:0000256" key="1">
    <source>
        <dbReference type="SAM" id="Phobius"/>
    </source>
</evidence>
<dbReference type="SMART" id="SM00155">
    <property type="entry name" value="PLDc"/>
    <property type="match status" value="2"/>
</dbReference>
<dbReference type="RefSeq" id="WP_242960788.1">
    <property type="nucleotide sequence ID" value="NZ_BAABFM010000003.1"/>
</dbReference>
<feature type="domain" description="PLD phosphodiesterase" evidence="2">
    <location>
        <begin position="402"/>
        <end position="429"/>
    </location>
</feature>
<evidence type="ECO:0000259" key="2">
    <source>
        <dbReference type="PROSITE" id="PS50035"/>
    </source>
</evidence>
<dbReference type="EMBL" id="FOWD01000001">
    <property type="protein sequence ID" value="SFN77842.1"/>
    <property type="molecule type" value="Genomic_DNA"/>
</dbReference>
<dbReference type="InterPro" id="IPR001736">
    <property type="entry name" value="PLipase_D/transphosphatidylase"/>
</dbReference>
<dbReference type="PANTHER" id="PTHR21248">
    <property type="entry name" value="CARDIOLIPIN SYNTHASE"/>
    <property type="match status" value="1"/>
</dbReference>
<sequence>MQKRQKKYSVPKVLNKVCNFNQNYYKQGSIKQKMKKLIPILLIVLMVYIIIGAVFPFINQPVISKETKYSIYKSQYTGDGITSERAYILSDNGEALEERIRMIAQAEKRIILSTFEFRTDESGKKILAALLSAAERGVQIQLLVDGVSEFTNVKGNEYFYALSDLQNTEIRIYNPVSLLRPWSLMGRLHDKYLIADDNLYILGGRNTYDYFLGNQEGYKNYDWDVLVYNKETVQGESMKQLLAYFTGIWNLPECKKFNNNIKIWKKDSVKQATEELITIYKNMQQEYPEWFQTIDYYGKTEPVNNIQLISNPTTPYAKEPIVFYKITQLMQNAKEEVIFHTPYIICNDWMLGEITKVSKAVPKVTMLTNSVANNGNPFGAMDYQNNKGKILDTGIQILEYDGGISYHGKCFVIDHNLSAIGSFNWDMRSTYIDTELMLVIDSEAINKNLREAMGVYEEKSLIVTGKDDYIIPDGMVPQKISAKRENRIRILKIFGKAFRFLM</sequence>
<dbReference type="Pfam" id="PF13091">
    <property type="entry name" value="PLDc_2"/>
    <property type="match status" value="2"/>
</dbReference>
<evidence type="ECO:0000313" key="3">
    <source>
        <dbReference type="EMBL" id="SFN77842.1"/>
    </source>
</evidence>
<keyword evidence="4" id="KW-1185">Reference proteome</keyword>
<dbReference type="PANTHER" id="PTHR21248:SF12">
    <property type="entry name" value="CARDIOLIPIN SYNTHASE C"/>
    <property type="match status" value="1"/>
</dbReference>
<feature type="domain" description="PLD phosphodiesterase" evidence="2">
    <location>
        <begin position="184"/>
        <end position="211"/>
    </location>
</feature>
<reference evidence="3 4" key="1">
    <citation type="submission" date="2016-10" db="EMBL/GenBank/DDBJ databases">
        <authorList>
            <person name="de Groot N.N."/>
        </authorList>
    </citation>
    <scope>NUCLEOTIDE SEQUENCE [LARGE SCALE GENOMIC DNA]</scope>
    <source>
        <strain evidence="3 4">DSM 1283</strain>
    </source>
</reference>
<feature type="transmembrane region" description="Helical" evidence="1">
    <location>
        <begin position="37"/>
        <end position="58"/>
    </location>
</feature>
<gene>
    <name evidence="3" type="ORF">SAMN04489757_101198</name>
</gene>
<proteinExistence type="predicted"/>
<name>A0A1I5BT69_9FIRM</name>
<accession>A0A1I5BT69</accession>
<dbReference type="STRING" id="1527.SAMN04489757_101198"/>
<dbReference type="GO" id="GO:0032049">
    <property type="term" value="P:cardiolipin biosynthetic process"/>
    <property type="evidence" value="ECO:0007669"/>
    <property type="project" value="UniProtKB-ARBA"/>
</dbReference>
<keyword evidence="1" id="KW-0472">Membrane</keyword>
<dbReference type="CDD" id="cd09113">
    <property type="entry name" value="PLDc_ymdC_like_2"/>
    <property type="match status" value="1"/>
</dbReference>
<keyword evidence="1" id="KW-0812">Transmembrane</keyword>
<dbReference type="GO" id="GO:0030572">
    <property type="term" value="F:phosphatidyltransferase activity"/>
    <property type="evidence" value="ECO:0007669"/>
    <property type="project" value="UniProtKB-ARBA"/>
</dbReference>
<dbReference type="InterPro" id="IPR025202">
    <property type="entry name" value="PLD-like_dom"/>
</dbReference>
<dbReference type="PROSITE" id="PS50035">
    <property type="entry name" value="PLD"/>
    <property type="match status" value="2"/>
</dbReference>
<organism evidence="3 4">
    <name type="scientific">Anaerocolumna aminovalerica</name>
    <dbReference type="NCBI Taxonomy" id="1527"/>
    <lineage>
        <taxon>Bacteria</taxon>
        <taxon>Bacillati</taxon>
        <taxon>Bacillota</taxon>
        <taxon>Clostridia</taxon>
        <taxon>Lachnospirales</taxon>
        <taxon>Lachnospiraceae</taxon>
        <taxon>Anaerocolumna</taxon>
    </lineage>
</organism>
<protein>
    <submittedName>
        <fullName evidence="3">Phosphatidylserine/phosphatidylglycerophosphate/cardiolipin synthase</fullName>
    </submittedName>
</protein>
<keyword evidence="1" id="KW-1133">Transmembrane helix</keyword>
<evidence type="ECO:0000313" key="4">
    <source>
        <dbReference type="Proteomes" id="UP000198806"/>
    </source>
</evidence>
<dbReference type="Gene3D" id="3.30.870.10">
    <property type="entry name" value="Endonuclease Chain A"/>
    <property type="match status" value="2"/>
</dbReference>
<dbReference type="Proteomes" id="UP000198806">
    <property type="component" value="Unassembled WGS sequence"/>
</dbReference>
<dbReference type="AlphaFoldDB" id="A0A1I5BT69"/>